<organism evidence="2 3">
    <name type="scientific">Polytolypa hystricis (strain UAMH7299)</name>
    <dbReference type="NCBI Taxonomy" id="1447883"/>
    <lineage>
        <taxon>Eukaryota</taxon>
        <taxon>Fungi</taxon>
        <taxon>Dikarya</taxon>
        <taxon>Ascomycota</taxon>
        <taxon>Pezizomycotina</taxon>
        <taxon>Eurotiomycetes</taxon>
        <taxon>Eurotiomycetidae</taxon>
        <taxon>Onygenales</taxon>
        <taxon>Onygenales incertae sedis</taxon>
        <taxon>Polytolypa</taxon>
    </lineage>
</organism>
<dbReference type="AlphaFoldDB" id="A0A2B7Y9I9"/>
<reference evidence="2 3" key="1">
    <citation type="submission" date="2017-10" db="EMBL/GenBank/DDBJ databases">
        <title>Comparative genomics in systemic dimorphic fungi from Ajellomycetaceae.</title>
        <authorList>
            <person name="Munoz J.F."/>
            <person name="Mcewen J.G."/>
            <person name="Clay O.K."/>
            <person name="Cuomo C.A."/>
        </authorList>
    </citation>
    <scope>NUCLEOTIDE SEQUENCE [LARGE SCALE GENOMIC DNA]</scope>
    <source>
        <strain evidence="2 3">UAMH7299</strain>
    </source>
</reference>
<gene>
    <name evidence="2" type="ORF">AJ80_04711</name>
</gene>
<evidence type="ECO:0000313" key="2">
    <source>
        <dbReference type="EMBL" id="PGH17703.1"/>
    </source>
</evidence>
<keyword evidence="3" id="KW-1185">Reference proteome</keyword>
<feature type="compositionally biased region" description="Low complexity" evidence="1">
    <location>
        <begin position="67"/>
        <end position="94"/>
    </location>
</feature>
<evidence type="ECO:0000313" key="3">
    <source>
        <dbReference type="Proteomes" id="UP000224634"/>
    </source>
</evidence>
<sequence length="243" mass="26199">MGITWNQEAIERIVAALLAAHPGLQPNYKAMAIYFGQGATYDSMQGRFRGYRKVADTMREEHPNVDTTMTPRRSTSTTTGTSMGTGTRTPSSSRVRNGRVTKPSTTKAANSARKTGADTPSKTGRGGRGNSVLDSIMVDDEKVSFFANSTTNTRLSFTTDPALGVSGAGNLKTENHRDYHHQNQNVADMFGVKGERVRGNVENVHAVGYQSAWGEEGGESIGNGHGHAVYGDLYDAEYDDDVA</sequence>
<evidence type="ECO:0000256" key="1">
    <source>
        <dbReference type="SAM" id="MobiDB-lite"/>
    </source>
</evidence>
<protein>
    <submittedName>
        <fullName evidence="2">Uncharacterized protein</fullName>
    </submittedName>
</protein>
<dbReference type="Proteomes" id="UP000224634">
    <property type="component" value="Unassembled WGS sequence"/>
</dbReference>
<proteinExistence type="predicted"/>
<dbReference type="STRING" id="1447883.A0A2B7Y9I9"/>
<dbReference type="OrthoDB" id="4828117at2759"/>
<name>A0A2B7Y9I9_POLH7</name>
<comment type="caution">
    <text evidence="2">The sequence shown here is derived from an EMBL/GenBank/DDBJ whole genome shotgun (WGS) entry which is preliminary data.</text>
</comment>
<feature type="region of interest" description="Disordered" evidence="1">
    <location>
        <begin position="59"/>
        <end position="132"/>
    </location>
</feature>
<feature type="compositionally biased region" description="Polar residues" evidence="1">
    <location>
        <begin position="102"/>
        <end position="122"/>
    </location>
</feature>
<accession>A0A2B7Y9I9</accession>
<dbReference type="EMBL" id="PDNA01000062">
    <property type="protein sequence ID" value="PGH17703.1"/>
    <property type="molecule type" value="Genomic_DNA"/>
</dbReference>